<dbReference type="GO" id="GO:0031956">
    <property type="term" value="F:medium-chain fatty acid-CoA ligase activity"/>
    <property type="evidence" value="ECO:0007669"/>
    <property type="project" value="TreeGrafter"/>
</dbReference>
<dbReference type="AlphaFoldDB" id="D5EKE3"/>
<dbReference type="Pfam" id="PF13193">
    <property type="entry name" value="AMP-binding_C"/>
    <property type="match status" value="1"/>
</dbReference>
<evidence type="ECO:0000256" key="1">
    <source>
        <dbReference type="ARBA" id="ARBA00006432"/>
    </source>
</evidence>
<dbReference type="Proteomes" id="UP000000925">
    <property type="component" value="Chromosome"/>
</dbReference>
<accession>D5EKE3</accession>
<evidence type="ECO:0000313" key="6">
    <source>
        <dbReference type="Proteomes" id="UP000000925"/>
    </source>
</evidence>
<evidence type="ECO:0000259" key="4">
    <source>
        <dbReference type="Pfam" id="PF13193"/>
    </source>
</evidence>
<dbReference type="Pfam" id="PF00501">
    <property type="entry name" value="AMP-binding"/>
    <property type="match status" value="1"/>
</dbReference>
<evidence type="ECO:0000256" key="2">
    <source>
        <dbReference type="ARBA" id="ARBA00022598"/>
    </source>
</evidence>
<dbReference type="RefSeq" id="WP_013043614.1">
    <property type="nucleotide sequence ID" value="NC_014008.1"/>
</dbReference>
<dbReference type="InterPro" id="IPR000873">
    <property type="entry name" value="AMP-dep_synth/lig_dom"/>
</dbReference>
<dbReference type="PANTHER" id="PTHR43201">
    <property type="entry name" value="ACYL-COA SYNTHETASE"/>
    <property type="match status" value="1"/>
</dbReference>
<protein>
    <submittedName>
        <fullName evidence="5">AMP-dependent synthetase and ligase</fullName>
    </submittedName>
</protein>
<keyword evidence="2 5" id="KW-0436">Ligase</keyword>
<dbReference type="InterPro" id="IPR045851">
    <property type="entry name" value="AMP-bd_C_sf"/>
</dbReference>
<dbReference type="InterPro" id="IPR025110">
    <property type="entry name" value="AMP-bd_C"/>
</dbReference>
<keyword evidence="6" id="KW-1185">Reference proteome</keyword>
<feature type="domain" description="AMP-binding enzyme C-terminal" evidence="4">
    <location>
        <begin position="366"/>
        <end position="440"/>
    </location>
</feature>
<sequence length="459" mass="50897">MAFTTVPFQLSELRRDWIVGTSGPAFQKRVQRRIAAIEAVKESRKRGVLIAMEDPVAFAACFLAAVYLRVPVILANPNWRRVEWDAVAASVNPALVLGKSPLDLSYDRKIARLPVGSILIPTGGSTGGVRFAVHDWKTLSSAWEGLENFIGPGPMNACCVLPLFHVSGLMQLLRTFISEGQLAFWDFKQLQLGRFPPFEIQSLCLSLVPTQLQRLMTQTRIANKLFKSRAIFVGGAALPDSVAEQARTLKLPVILSYGMTETAAMVAVLSPDEFHAGFATCGRPLSHVKIDVISANDRVCTIGHTGRIRIRGRSVCKGYRGGSGRVGRREFLTDDEGYFDSLGRLHVLGRVDRLITSGGEKVDPREVERVIRDTGAVDDVLVLGWPDPEWGQKLVAFYVTKGVRSDELMWEREIRSDLVNYKIPKVMVRVEALPFDSRGKLDRGMIGELLKEPAQKSLR</sequence>
<dbReference type="Gene3D" id="3.40.50.12780">
    <property type="entry name" value="N-terminal domain of ligase-like"/>
    <property type="match status" value="1"/>
</dbReference>
<dbReference type="KEGG" id="caa:Caka_1874"/>
<organism evidence="5 6">
    <name type="scientific">Coraliomargarita akajimensis (strain DSM 45221 / IAM 15411 / JCM 23193 / KCTC 12865 / 04OKA010-24)</name>
    <dbReference type="NCBI Taxonomy" id="583355"/>
    <lineage>
        <taxon>Bacteria</taxon>
        <taxon>Pseudomonadati</taxon>
        <taxon>Verrucomicrobiota</taxon>
        <taxon>Opitutia</taxon>
        <taxon>Puniceicoccales</taxon>
        <taxon>Coraliomargaritaceae</taxon>
        <taxon>Coraliomargarita</taxon>
    </lineage>
</organism>
<dbReference type="OrthoDB" id="9757771at2"/>
<feature type="domain" description="AMP-dependent synthetase/ligase" evidence="3">
    <location>
        <begin position="119"/>
        <end position="319"/>
    </location>
</feature>
<dbReference type="SUPFAM" id="SSF56801">
    <property type="entry name" value="Acetyl-CoA synthetase-like"/>
    <property type="match status" value="1"/>
</dbReference>
<dbReference type="STRING" id="583355.Caka_1874"/>
<name>D5EKE3_CORAD</name>
<evidence type="ECO:0000259" key="3">
    <source>
        <dbReference type="Pfam" id="PF00501"/>
    </source>
</evidence>
<comment type="similarity">
    <text evidence="1">Belongs to the ATP-dependent AMP-binding enzyme family.</text>
</comment>
<evidence type="ECO:0000313" key="5">
    <source>
        <dbReference type="EMBL" id="ADE54892.1"/>
    </source>
</evidence>
<dbReference type="EMBL" id="CP001998">
    <property type="protein sequence ID" value="ADE54892.1"/>
    <property type="molecule type" value="Genomic_DNA"/>
</dbReference>
<gene>
    <name evidence="5" type="ordered locus">Caka_1874</name>
</gene>
<dbReference type="PANTHER" id="PTHR43201:SF5">
    <property type="entry name" value="MEDIUM-CHAIN ACYL-COA LIGASE ACSF2, MITOCHONDRIAL"/>
    <property type="match status" value="1"/>
</dbReference>
<dbReference type="Gene3D" id="3.30.300.30">
    <property type="match status" value="1"/>
</dbReference>
<dbReference type="eggNOG" id="COG0318">
    <property type="taxonomic scope" value="Bacteria"/>
</dbReference>
<dbReference type="HOGENOM" id="CLU_000022_59_3_0"/>
<dbReference type="GO" id="GO:0006631">
    <property type="term" value="P:fatty acid metabolic process"/>
    <property type="evidence" value="ECO:0007669"/>
    <property type="project" value="TreeGrafter"/>
</dbReference>
<dbReference type="InterPro" id="IPR042099">
    <property type="entry name" value="ANL_N_sf"/>
</dbReference>
<reference evidence="5 6" key="1">
    <citation type="journal article" date="2010" name="Stand. Genomic Sci.">
        <title>Complete genome sequence of Coraliomargarita akajimensis type strain (04OKA010-24).</title>
        <authorList>
            <person name="Mavromatis K."/>
            <person name="Abt B."/>
            <person name="Brambilla E."/>
            <person name="Lapidus A."/>
            <person name="Copeland A."/>
            <person name="Deshpande S."/>
            <person name="Nolan M."/>
            <person name="Lucas S."/>
            <person name="Tice H."/>
            <person name="Cheng J.F."/>
            <person name="Han C."/>
            <person name="Detter J.C."/>
            <person name="Woyke T."/>
            <person name="Goodwin L."/>
            <person name="Pitluck S."/>
            <person name="Held B."/>
            <person name="Brettin T."/>
            <person name="Tapia R."/>
            <person name="Ivanova N."/>
            <person name="Mikhailova N."/>
            <person name="Pati A."/>
            <person name="Liolios K."/>
            <person name="Chen A."/>
            <person name="Palaniappan K."/>
            <person name="Land M."/>
            <person name="Hauser L."/>
            <person name="Chang Y.J."/>
            <person name="Jeffries C.D."/>
            <person name="Rohde M."/>
            <person name="Goker M."/>
            <person name="Bristow J."/>
            <person name="Eisen J.A."/>
            <person name="Markowitz V."/>
            <person name="Hugenholtz P."/>
            <person name="Klenk H.P."/>
            <person name="Kyrpides N.C."/>
        </authorList>
    </citation>
    <scope>NUCLEOTIDE SEQUENCE [LARGE SCALE GENOMIC DNA]</scope>
    <source>
        <strain evidence="6">DSM 45221 / IAM 15411 / JCM 23193 / KCTC 12865</strain>
    </source>
</reference>
<proteinExistence type="inferred from homology"/>